<organism evidence="3 4">
    <name type="scientific">Parvularcula lutaonensis</name>
    <dbReference type="NCBI Taxonomy" id="491923"/>
    <lineage>
        <taxon>Bacteria</taxon>
        <taxon>Pseudomonadati</taxon>
        <taxon>Pseudomonadota</taxon>
        <taxon>Alphaproteobacteria</taxon>
        <taxon>Parvularculales</taxon>
        <taxon>Parvularculaceae</taxon>
        <taxon>Parvularcula</taxon>
    </lineage>
</organism>
<keyword evidence="2" id="KW-0732">Signal</keyword>
<dbReference type="NCBIfam" id="TIGR01845">
    <property type="entry name" value="outer_NodT"/>
    <property type="match status" value="1"/>
</dbReference>
<name>A0ABV7MGD0_9PROT</name>
<dbReference type="PROSITE" id="PS51257">
    <property type="entry name" value="PROKAR_LIPOPROTEIN"/>
    <property type="match status" value="1"/>
</dbReference>
<dbReference type="RefSeq" id="WP_189576393.1">
    <property type="nucleotide sequence ID" value="NZ_BMXU01000002.1"/>
</dbReference>
<accession>A0ABV7MGD0</accession>
<keyword evidence="2" id="KW-0812">Transmembrane</keyword>
<dbReference type="PANTHER" id="PTHR30203">
    <property type="entry name" value="OUTER MEMBRANE CATION EFFLUX PROTEIN"/>
    <property type="match status" value="1"/>
</dbReference>
<comment type="subcellular location">
    <subcellularLocation>
        <location evidence="2">Cell membrane</location>
        <topology evidence="2">Lipid-anchor</topology>
    </subcellularLocation>
</comment>
<keyword evidence="2" id="KW-0449">Lipoprotein</keyword>
<feature type="chain" id="PRO_5044999967" evidence="2">
    <location>
        <begin position="29"/>
        <end position="504"/>
    </location>
</feature>
<proteinExistence type="inferred from homology"/>
<feature type="signal peptide" evidence="2">
    <location>
        <begin position="1"/>
        <end position="28"/>
    </location>
</feature>
<dbReference type="Proteomes" id="UP001595607">
    <property type="component" value="Unassembled WGS sequence"/>
</dbReference>
<dbReference type="InterPro" id="IPR003423">
    <property type="entry name" value="OMP_efflux"/>
</dbReference>
<evidence type="ECO:0000256" key="2">
    <source>
        <dbReference type="RuleBase" id="RU362097"/>
    </source>
</evidence>
<comment type="similarity">
    <text evidence="1 2">Belongs to the outer membrane factor (OMF) (TC 1.B.17) family.</text>
</comment>
<sequence>MKRGAWLRQSAVALVLVAGCATPGPKQALEPIEAELDGWASVTAAEPAAPVTANWLDDLQDPQVSRIVERAVTENYDIQAAGMRVLAARNQARVTRAGMLPSLSAGLNGSRSGGPVVFNGQQFADQFQTNFDLGVSVDWELDVWGRLTDRTRAAYLDASAQELDYAAARLSLAGNAARSYYDVTTATLQRQLAERDVETGEVNLRIIERRYERGISTSLDLRLARSSLATSRATLKSRQQAELEAKRRLEVLLGQYPSATVASAADLPDPNAIAASAGALGLGTPEELLARRPDIVAAERRLKASGLRVSEARKAFLPSLSLRASATENALPAQGSTVAEFEDLFDFDLLSKRLVGNLTQPIFQGGRLIANERAAKANARAALYDYATTALTAWREVEDAIAAEDLLTARQEALELAFEEAKAAEDLTERRYLAGTTNIFDLINAQQRRIAAEGQLIDAKRARLSNRIDLYLALGAPYLLESERQLAVAEDTVRSGAQSQGDVL</sequence>
<evidence type="ECO:0000313" key="4">
    <source>
        <dbReference type="Proteomes" id="UP001595607"/>
    </source>
</evidence>
<evidence type="ECO:0000256" key="1">
    <source>
        <dbReference type="ARBA" id="ARBA00007613"/>
    </source>
</evidence>
<dbReference type="EMBL" id="JBHRVA010000003">
    <property type="protein sequence ID" value="MFC3303649.1"/>
    <property type="molecule type" value="Genomic_DNA"/>
</dbReference>
<keyword evidence="2" id="KW-0472">Membrane</keyword>
<dbReference type="InterPro" id="IPR010131">
    <property type="entry name" value="MdtP/NodT-like"/>
</dbReference>
<keyword evidence="4" id="KW-1185">Reference proteome</keyword>
<dbReference type="SUPFAM" id="SSF56954">
    <property type="entry name" value="Outer membrane efflux proteins (OEP)"/>
    <property type="match status" value="1"/>
</dbReference>
<evidence type="ECO:0000313" key="3">
    <source>
        <dbReference type="EMBL" id="MFC3303649.1"/>
    </source>
</evidence>
<dbReference type="Gene3D" id="2.20.200.10">
    <property type="entry name" value="Outer membrane efflux proteins (OEP)"/>
    <property type="match status" value="1"/>
</dbReference>
<reference evidence="4" key="1">
    <citation type="journal article" date="2019" name="Int. J. Syst. Evol. Microbiol.">
        <title>The Global Catalogue of Microorganisms (GCM) 10K type strain sequencing project: providing services to taxonomists for standard genome sequencing and annotation.</title>
        <authorList>
            <consortium name="The Broad Institute Genomics Platform"/>
            <consortium name="The Broad Institute Genome Sequencing Center for Infectious Disease"/>
            <person name="Wu L."/>
            <person name="Ma J."/>
        </authorList>
    </citation>
    <scope>NUCLEOTIDE SEQUENCE [LARGE SCALE GENOMIC DNA]</scope>
    <source>
        <strain evidence="4">KCTC 22245</strain>
    </source>
</reference>
<dbReference type="Pfam" id="PF02321">
    <property type="entry name" value="OEP"/>
    <property type="match status" value="2"/>
</dbReference>
<keyword evidence="2" id="KW-1134">Transmembrane beta strand</keyword>
<dbReference type="PANTHER" id="PTHR30203:SF29">
    <property type="entry name" value="PROTEIN CYAE"/>
    <property type="match status" value="1"/>
</dbReference>
<gene>
    <name evidence="3" type="ORF">ACFONP_13020</name>
</gene>
<dbReference type="Gene3D" id="1.20.1600.10">
    <property type="entry name" value="Outer membrane efflux proteins (OEP)"/>
    <property type="match status" value="1"/>
</dbReference>
<comment type="caution">
    <text evidence="3">The sequence shown here is derived from an EMBL/GenBank/DDBJ whole genome shotgun (WGS) entry which is preliminary data.</text>
</comment>
<keyword evidence="2" id="KW-0564">Palmitate</keyword>
<protein>
    <submittedName>
        <fullName evidence="3">Efflux transporter outer membrane subunit</fullName>
    </submittedName>
</protein>